<dbReference type="InterPro" id="IPR016166">
    <property type="entry name" value="FAD-bd_PCMH"/>
</dbReference>
<dbReference type="SUPFAM" id="SSF56176">
    <property type="entry name" value="FAD-binding/transporter-associated domain-like"/>
    <property type="match status" value="1"/>
</dbReference>
<dbReference type="EC" id="2.5.1.26" evidence="3 10"/>
<dbReference type="InterPro" id="IPR016171">
    <property type="entry name" value="Vanillyl_alc_oxidase_C-sub2"/>
</dbReference>
<feature type="active site" description="Proton donor/acceptor" evidence="6">
    <location>
        <position position="538"/>
    </location>
</feature>
<dbReference type="OMA" id="GTISHQH"/>
<evidence type="ECO:0000256" key="2">
    <source>
        <dbReference type="ARBA" id="ARBA00008000"/>
    </source>
</evidence>
<evidence type="ECO:0000256" key="7">
    <source>
        <dbReference type="PIRSR" id="PIRSR625650-2"/>
    </source>
</evidence>
<evidence type="ECO:0000256" key="1">
    <source>
        <dbReference type="ARBA" id="ARBA00004670"/>
    </source>
</evidence>
<comment type="subunit">
    <text evidence="10">Homodimer.</text>
</comment>
<dbReference type="PROSITE" id="PS51387">
    <property type="entry name" value="FAD_PCMH"/>
    <property type="match status" value="1"/>
</dbReference>
<accession>A0A0D2WIY1</accession>
<dbReference type="Gene3D" id="3.30.465.10">
    <property type="match status" value="1"/>
</dbReference>
<evidence type="ECO:0000313" key="13">
    <source>
        <dbReference type="Proteomes" id="UP000008743"/>
    </source>
</evidence>
<comment type="subcellular location">
    <subcellularLocation>
        <location evidence="10">Peroxisome</location>
    </subcellularLocation>
</comment>
<feature type="site" description="Important for enzyme activity" evidence="9">
    <location>
        <position position="380"/>
    </location>
</feature>
<dbReference type="PANTHER" id="PTHR46568">
    <property type="entry name" value="ALKYLDIHYDROXYACETONEPHOSPHATE SYNTHASE, PEROXISOMAL"/>
    <property type="match status" value="1"/>
</dbReference>
<keyword evidence="10" id="KW-0576">Peroxisome</keyword>
<dbReference type="InterPro" id="IPR025650">
    <property type="entry name" value="Alkyl-DHAP_Synthase"/>
</dbReference>
<dbReference type="PhylomeDB" id="A0A0D2WIY1"/>
<protein>
    <recommendedName>
        <fullName evidence="3 10">Alkylglycerone-phosphate synthase</fullName>
        <shortName evidence="10">Alkyl-DHAP synthase</shortName>
        <ecNumber evidence="3 10">2.5.1.26</ecNumber>
    </recommendedName>
</protein>
<feature type="binding site" evidence="7">
    <location>
        <position position="476"/>
    </location>
    <ligand>
        <name>substrate</name>
    </ligand>
</feature>
<dbReference type="OrthoDB" id="7786253at2759"/>
<dbReference type="Gene3D" id="3.30.160.650">
    <property type="match status" value="1"/>
</dbReference>
<comment type="pathway">
    <text evidence="1 10">Glycerolipid metabolism; ether lipid biosynthesis.</text>
</comment>
<gene>
    <name evidence="12" type="ORF">CAOG_009325</name>
</gene>
<dbReference type="Proteomes" id="UP000008743">
    <property type="component" value="Unassembled WGS sequence"/>
</dbReference>
<dbReference type="Pfam" id="PF02913">
    <property type="entry name" value="FAD-oxidase_C"/>
    <property type="match status" value="1"/>
</dbReference>
<dbReference type="AlphaFoldDB" id="A0A0D2WIY1"/>
<dbReference type="Gene3D" id="3.30.43.10">
    <property type="entry name" value="Uridine Diphospho-n-acetylenolpyruvylglucosamine Reductase, domain 2"/>
    <property type="match status" value="1"/>
</dbReference>
<organism evidence="12 13">
    <name type="scientific">Capsaspora owczarzaki (strain ATCC 30864)</name>
    <dbReference type="NCBI Taxonomy" id="595528"/>
    <lineage>
        <taxon>Eukaryota</taxon>
        <taxon>Filasterea</taxon>
        <taxon>Capsaspora</taxon>
    </lineage>
</organism>
<dbReference type="eggNOG" id="KOG1233">
    <property type="taxonomic scope" value="Eukaryota"/>
</dbReference>
<dbReference type="InterPro" id="IPR016167">
    <property type="entry name" value="FAD-bd_PCMH_sub1"/>
</dbReference>
<evidence type="ECO:0000256" key="9">
    <source>
        <dbReference type="PIRSR" id="PIRSR625650-4"/>
    </source>
</evidence>
<dbReference type="InterPro" id="IPR036318">
    <property type="entry name" value="FAD-bd_PCMH-like_sf"/>
</dbReference>
<dbReference type="InterPro" id="IPR016169">
    <property type="entry name" value="FAD-bd_PCMH_sub2"/>
</dbReference>
<dbReference type="Gene3D" id="1.10.45.10">
    <property type="entry name" value="Vanillyl-alcohol Oxidase, Chain A, domain 4"/>
    <property type="match status" value="1"/>
</dbReference>
<dbReference type="InterPro" id="IPR006094">
    <property type="entry name" value="Oxid_FAD_bind_N"/>
</dbReference>
<keyword evidence="4 10" id="KW-0285">Flavoprotein</keyword>
<evidence type="ECO:0000256" key="8">
    <source>
        <dbReference type="PIRSR" id="PIRSR625650-3"/>
    </source>
</evidence>
<sequence length="618" mass="68935">MSTSDRLRTITSHVTEGSPAAWFSAEPCAVPVKDADKLAKEQPRAFPTHRQDTLRWNGWGYKDSGFELNDKGVVWLTGTRYSLSGQEMPGLRQWMEDKCGVNMNDQSPSQAAMKDIPKPILNDRFVAAVEPRVKLLSTDDNDRIAHAHGHTCHEIMALRHGKFARIPDAVVWPASNEQVEAIVRAANDFDVCIIPFGGGTSVSHALLCPEDEMRMIVSLDMTEMDRILWIDRESMTARIEAGIIGQDLERRLAVEGLCTGHEPDSMEFSSLGGWVATRASGMKKNIYGNIEDIIVHMRVVTPTGTLEKSCQVPRISAGPDVHQFVLGSEGTLGVITEVTLRLRPLPECKLFGSLVFPSFEMGVACMREVALQRCAPASIRCIDNDQFQFSQALKPHAASAFQAFIDKAKKFYVTTLKGFQVDKMVAATLLFEGTKAEVEEQSRRIYAIAARFGGIAGGEENGLRGYFLTFVIAYLRDIGFNYYFIAESFETSVPWRNVLPLCRNVKDRIRRSCASRGVKAPFVSCRVTQTYDSGVCVYFYFGFCYKGLPDPVHTYHEIEVEAREEVLANGGSISHHHGIGKLRKHWLPETVSETGMEMLRAVKSQIDPKNIFGSKNLY</sequence>
<feature type="domain" description="FAD-binding PCMH-type" evidence="11">
    <location>
        <begin position="163"/>
        <end position="345"/>
    </location>
</feature>
<dbReference type="EMBL" id="KE346360">
    <property type="protein sequence ID" value="KJE89098.1"/>
    <property type="molecule type" value="Genomic_DNA"/>
</dbReference>
<name>A0A0D2WIY1_CAPO3</name>
<evidence type="ECO:0000259" key="11">
    <source>
        <dbReference type="PROSITE" id="PS51387"/>
    </source>
</evidence>
<dbReference type="InterPro" id="IPR004113">
    <property type="entry name" value="FAD-bd_oxidored_4_C"/>
</dbReference>
<keyword evidence="10" id="KW-0444">Lipid biosynthesis</keyword>
<dbReference type="InParanoid" id="A0A0D2WIY1"/>
<comment type="similarity">
    <text evidence="2 10">Belongs to the FAD-binding oxidoreductase/transferase type 4 family.</text>
</comment>
<keyword evidence="5 8" id="KW-0274">FAD</keyword>
<keyword evidence="10" id="KW-0443">Lipid metabolism</keyword>
<dbReference type="GO" id="GO:0071949">
    <property type="term" value="F:FAD binding"/>
    <property type="evidence" value="ECO:0007669"/>
    <property type="project" value="InterPro"/>
</dbReference>
<keyword evidence="10" id="KW-0808">Transferase</keyword>
<reference evidence="13" key="1">
    <citation type="submission" date="2011-02" db="EMBL/GenBank/DDBJ databases">
        <title>The Genome Sequence of Capsaspora owczarzaki ATCC 30864.</title>
        <authorList>
            <person name="Russ C."/>
            <person name="Cuomo C."/>
            <person name="Burger G."/>
            <person name="Gray M.W."/>
            <person name="Holland P.W.H."/>
            <person name="King N."/>
            <person name="Lang F.B.F."/>
            <person name="Roger A.J."/>
            <person name="Ruiz-Trillo I."/>
            <person name="Young S.K."/>
            <person name="Zeng Q."/>
            <person name="Gargeya S."/>
            <person name="Alvarado L."/>
            <person name="Berlin A."/>
            <person name="Chapman S.B."/>
            <person name="Chen Z."/>
            <person name="Freedman E."/>
            <person name="Gellesch M."/>
            <person name="Goldberg J."/>
            <person name="Griggs A."/>
            <person name="Gujja S."/>
            <person name="Heilman E."/>
            <person name="Heiman D."/>
            <person name="Howarth C."/>
            <person name="Mehta T."/>
            <person name="Neiman D."/>
            <person name="Pearson M."/>
            <person name="Roberts A."/>
            <person name="Saif S."/>
            <person name="Shea T."/>
            <person name="Shenoy N."/>
            <person name="Sisk P."/>
            <person name="Stolte C."/>
            <person name="Sykes S."/>
            <person name="White J."/>
            <person name="Yandava C."/>
            <person name="Haas B."/>
            <person name="Nusbaum C."/>
            <person name="Birren B."/>
        </authorList>
    </citation>
    <scope>NUCLEOTIDE SEQUENCE</scope>
    <source>
        <strain evidence="13">ATCC 30864</strain>
    </source>
</reference>
<dbReference type="Gene3D" id="3.30.70.3450">
    <property type="match status" value="1"/>
</dbReference>
<dbReference type="Pfam" id="PF01565">
    <property type="entry name" value="FAD_binding_4"/>
    <property type="match status" value="1"/>
</dbReference>
<comment type="function">
    <text evidence="10">Catalyzes the exchange of an acyl for a long-chain alkyl group and the formation of the ether bond in the biosynthesis of ether phospholipids.</text>
</comment>
<dbReference type="GO" id="GO:0008609">
    <property type="term" value="F:alkylglycerone-phosphate synthase activity"/>
    <property type="evidence" value="ECO:0007669"/>
    <property type="project" value="UniProtKB-EC"/>
</dbReference>
<evidence type="ECO:0000256" key="6">
    <source>
        <dbReference type="PIRSR" id="PIRSR625650-1"/>
    </source>
</evidence>
<evidence type="ECO:0000256" key="3">
    <source>
        <dbReference type="ARBA" id="ARBA00012385"/>
    </source>
</evidence>
<evidence type="ECO:0000313" key="12">
    <source>
        <dbReference type="EMBL" id="KJE89098.1"/>
    </source>
</evidence>
<dbReference type="GO" id="GO:0008611">
    <property type="term" value="P:ether lipid biosynthetic process"/>
    <property type="evidence" value="ECO:0007669"/>
    <property type="project" value="UniProtKB-UniPathway"/>
</dbReference>
<comment type="catalytic activity">
    <reaction evidence="10">
        <text>a long chain fatty alcohol + a 1-acylglycerone 3-phosphate = a 1-O-alkylglycerone 3-phosphate + a long-chain fatty acid + H(+)</text>
        <dbReference type="Rhea" id="RHEA:36171"/>
        <dbReference type="ChEBI" id="CHEBI:15378"/>
        <dbReference type="ChEBI" id="CHEBI:17135"/>
        <dbReference type="ChEBI" id="CHEBI:57534"/>
        <dbReference type="ChEBI" id="CHEBI:57560"/>
        <dbReference type="ChEBI" id="CHEBI:73315"/>
        <dbReference type="EC" id="2.5.1.26"/>
    </reaction>
</comment>
<proteinExistence type="inferred from homology"/>
<feature type="binding site" evidence="8">
    <location>
        <begin position="329"/>
        <end position="335"/>
    </location>
    <ligand>
        <name>FAD</name>
        <dbReference type="ChEBI" id="CHEBI:57692"/>
    </ligand>
</feature>
<dbReference type="GO" id="GO:0005777">
    <property type="term" value="C:peroxisome"/>
    <property type="evidence" value="ECO:0007669"/>
    <property type="project" value="UniProtKB-SubCell"/>
</dbReference>
<feature type="binding site" evidence="8">
    <location>
        <begin position="277"/>
        <end position="280"/>
    </location>
    <ligand>
        <name>FAD</name>
        <dbReference type="ChEBI" id="CHEBI:57692"/>
    </ligand>
</feature>
<dbReference type="UniPathway" id="UPA00781"/>
<comment type="cofactor">
    <cofactor evidence="8 10">
        <name>FAD</name>
        <dbReference type="ChEBI" id="CHEBI:57692"/>
    </cofactor>
</comment>
<evidence type="ECO:0000256" key="4">
    <source>
        <dbReference type="ARBA" id="ARBA00022630"/>
    </source>
</evidence>
<dbReference type="Gene3D" id="3.30.300.330">
    <property type="match status" value="1"/>
</dbReference>
<dbReference type="PANTHER" id="PTHR46568:SF1">
    <property type="entry name" value="ALKYLDIHYDROXYACETONEPHOSPHATE SYNTHASE, PEROXISOMAL"/>
    <property type="match status" value="1"/>
</dbReference>
<feature type="binding site" evidence="8">
    <location>
        <begin position="195"/>
        <end position="201"/>
    </location>
    <ligand>
        <name>FAD</name>
        <dbReference type="ChEBI" id="CHEBI:57692"/>
    </ligand>
</feature>
<keyword evidence="13" id="KW-1185">Reference proteome</keyword>
<evidence type="ECO:0000256" key="10">
    <source>
        <dbReference type="RuleBase" id="RU363113"/>
    </source>
</evidence>
<dbReference type="InterPro" id="IPR016164">
    <property type="entry name" value="FAD-linked_Oxase-like_C"/>
</dbReference>
<evidence type="ECO:0000256" key="5">
    <source>
        <dbReference type="ARBA" id="ARBA00022827"/>
    </source>
</evidence>
<dbReference type="STRING" id="595528.A0A0D2WIY1"/>
<dbReference type="SUPFAM" id="SSF55103">
    <property type="entry name" value="FAD-linked oxidases, C-terminal domain"/>
    <property type="match status" value="1"/>
</dbReference>